<dbReference type="Proteomes" id="UP000515873">
    <property type="component" value="Chromosome"/>
</dbReference>
<keyword evidence="4" id="KW-1185">Reference proteome</keyword>
<dbReference type="Gene3D" id="3.90.550.10">
    <property type="entry name" value="Spore Coat Polysaccharide Biosynthesis Protein SpsA, Chain A"/>
    <property type="match status" value="1"/>
</dbReference>
<dbReference type="RefSeq" id="WP_187056692.1">
    <property type="nucleotide sequence ID" value="NZ_CP060412.1"/>
</dbReference>
<evidence type="ECO:0000313" key="3">
    <source>
        <dbReference type="EMBL" id="QNK01230.1"/>
    </source>
</evidence>
<protein>
    <submittedName>
        <fullName evidence="3">Nucleotidyltransferase family protein</fullName>
    </submittedName>
</protein>
<organism evidence="3 4">
    <name type="scientific">Dyella telluris</name>
    <dbReference type="NCBI Taxonomy" id="2763498"/>
    <lineage>
        <taxon>Bacteria</taxon>
        <taxon>Pseudomonadati</taxon>
        <taxon>Pseudomonadota</taxon>
        <taxon>Gammaproteobacteria</taxon>
        <taxon>Lysobacterales</taxon>
        <taxon>Rhodanobacteraceae</taxon>
        <taxon>Dyella</taxon>
    </lineage>
</organism>
<dbReference type="AlphaFoldDB" id="A0A7G8Q372"/>
<accession>A0A7G8Q372</accession>
<dbReference type="InterPro" id="IPR025877">
    <property type="entry name" value="MobA-like_NTP_Trfase"/>
</dbReference>
<dbReference type="EMBL" id="CP060412">
    <property type="protein sequence ID" value="QNK01230.1"/>
    <property type="molecule type" value="Genomic_DNA"/>
</dbReference>
<dbReference type="PANTHER" id="PTHR43777">
    <property type="entry name" value="MOLYBDENUM COFACTOR CYTIDYLYLTRANSFERASE"/>
    <property type="match status" value="1"/>
</dbReference>
<dbReference type="GO" id="GO:0016779">
    <property type="term" value="F:nucleotidyltransferase activity"/>
    <property type="evidence" value="ECO:0007669"/>
    <property type="project" value="UniProtKB-ARBA"/>
</dbReference>
<evidence type="ECO:0000256" key="1">
    <source>
        <dbReference type="ARBA" id="ARBA00022842"/>
    </source>
</evidence>
<sequence>MSTGTHIGAIILAAGSATRYGALKQVIAIDGEPMVRRIARHALAAGLHPVVVVVGAEGDRVIDCLVNLDVHSVTNTEWSAGMGSSLSTGTLSLMSQSAALNSLMVLLADQPAISLDDLERMLTAHGRAPERILACHHQGNFGPPCIFPLAYADELAALSGVQGARVLLEKYAAVVDGFDLPSAFRDIDTPEDYADWQSMRSKPSPGDLG</sequence>
<dbReference type="SUPFAM" id="SSF53448">
    <property type="entry name" value="Nucleotide-diphospho-sugar transferases"/>
    <property type="match status" value="1"/>
</dbReference>
<feature type="domain" description="MobA-like NTP transferase" evidence="2">
    <location>
        <begin position="9"/>
        <end position="172"/>
    </location>
</feature>
<proteinExistence type="predicted"/>
<dbReference type="InterPro" id="IPR029044">
    <property type="entry name" value="Nucleotide-diphossugar_trans"/>
</dbReference>
<dbReference type="PANTHER" id="PTHR43777:SF1">
    <property type="entry name" value="MOLYBDENUM COFACTOR CYTIDYLYLTRANSFERASE"/>
    <property type="match status" value="1"/>
</dbReference>
<evidence type="ECO:0000259" key="2">
    <source>
        <dbReference type="Pfam" id="PF12804"/>
    </source>
</evidence>
<name>A0A7G8Q372_9GAMM</name>
<evidence type="ECO:0000313" key="4">
    <source>
        <dbReference type="Proteomes" id="UP000515873"/>
    </source>
</evidence>
<keyword evidence="3" id="KW-0808">Transferase</keyword>
<dbReference type="KEGG" id="dtl:H8F01_19585"/>
<reference evidence="3 4" key="1">
    <citation type="submission" date="2020-08" db="EMBL/GenBank/DDBJ databases">
        <title>Dyella sp. G9 isolated from forest soil.</title>
        <authorList>
            <person name="Fu J."/>
            <person name="Qiu L."/>
        </authorList>
    </citation>
    <scope>NUCLEOTIDE SEQUENCE [LARGE SCALE GENOMIC DNA]</scope>
    <source>
        <strain evidence="3 4">G9</strain>
    </source>
</reference>
<dbReference type="CDD" id="cd04182">
    <property type="entry name" value="GT_2_like_f"/>
    <property type="match status" value="1"/>
</dbReference>
<dbReference type="Pfam" id="PF12804">
    <property type="entry name" value="NTP_transf_3"/>
    <property type="match status" value="1"/>
</dbReference>
<keyword evidence="1" id="KW-0460">Magnesium</keyword>
<gene>
    <name evidence="3" type="ORF">H8F01_19585</name>
</gene>